<dbReference type="OrthoDB" id="9772788at2"/>
<dbReference type="GO" id="GO:0016020">
    <property type="term" value="C:membrane"/>
    <property type="evidence" value="ECO:0007669"/>
    <property type="project" value="GOC"/>
</dbReference>
<comment type="similarity">
    <text evidence="12">Belongs to the LpxC family.</text>
</comment>
<evidence type="ECO:0000256" key="12">
    <source>
        <dbReference type="HAMAP-Rule" id="MF_00388"/>
    </source>
</evidence>
<keyword evidence="9 12" id="KW-0862">Zinc</keyword>
<dbReference type="PANTHER" id="PTHR33694:SF1">
    <property type="entry name" value="UDP-3-O-ACYL-N-ACETYLGLUCOSAMINE DEACETYLASE 1, MITOCHONDRIAL-RELATED"/>
    <property type="match status" value="1"/>
</dbReference>
<dbReference type="STRING" id="1806891.Cs308_0283"/>
<evidence type="ECO:0000313" key="13">
    <source>
        <dbReference type="EMBL" id="ANH78454.1"/>
    </source>
</evidence>
<evidence type="ECO:0000256" key="7">
    <source>
        <dbReference type="ARBA" id="ARBA00022723"/>
    </source>
</evidence>
<dbReference type="UniPathway" id="UPA00359">
    <property type="reaction ID" value="UER00478"/>
</dbReference>
<evidence type="ECO:0000256" key="9">
    <source>
        <dbReference type="ARBA" id="ARBA00022833"/>
    </source>
</evidence>
<keyword evidence="14" id="KW-1185">Reference proteome</keyword>
<comment type="cofactor">
    <cofactor evidence="1 12">
        <name>Zn(2+)</name>
        <dbReference type="ChEBI" id="CHEBI:29105"/>
    </cofactor>
</comment>
<evidence type="ECO:0000256" key="10">
    <source>
        <dbReference type="ARBA" id="ARBA00023098"/>
    </source>
</evidence>
<dbReference type="AlphaFoldDB" id="A0A1A9HWN2"/>
<dbReference type="NCBIfam" id="TIGR00325">
    <property type="entry name" value="lpxC"/>
    <property type="match status" value="1"/>
</dbReference>
<dbReference type="Gene3D" id="3.30.1700.10">
    <property type="entry name" value="lpxc deacetylase, domain 2"/>
    <property type="match status" value="1"/>
</dbReference>
<dbReference type="EC" id="3.5.1.108" evidence="4 12"/>
<keyword evidence="6 12" id="KW-0441">Lipid A biosynthesis</keyword>
<comment type="pathway">
    <text evidence="3 12">Glycolipid biosynthesis; lipid IV(A) biosynthesis; lipid IV(A) from (3R)-3-hydroxytetradecanoyl-[acyl-carrier-protein] and UDP-N-acetyl-alpha-D-glucosamine: step 2/6.</text>
</comment>
<keyword evidence="7 12" id="KW-0479">Metal-binding</keyword>
<feature type="active site" description="Proton donor" evidence="12">
    <location>
        <position position="266"/>
    </location>
</feature>
<feature type="binding site" evidence="12">
    <location>
        <position position="81"/>
    </location>
    <ligand>
        <name>Zn(2+)</name>
        <dbReference type="ChEBI" id="CHEBI:29105"/>
    </ligand>
</feature>
<dbReference type="Gene3D" id="3.30.230.20">
    <property type="entry name" value="lpxc deacetylase, domain 1"/>
    <property type="match status" value="1"/>
</dbReference>
<dbReference type="GO" id="GO:0009245">
    <property type="term" value="P:lipid A biosynthetic process"/>
    <property type="evidence" value="ECO:0007669"/>
    <property type="project" value="UniProtKB-UniRule"/>
</dbReference>
<feature type="binding site" evidence="12">
    <location>
        <position position="239"/>
    </location>
    <ligand>
        <name>Zn(2+)</name>
        <dbReference type="ChEBI" id="CHEBI:29105"/>
    </ligand>
</feature>
<gene>
    <name evidence="12" type="primary">lpxC</name>
    <name evidence="13" type="ORF">Cs308_0283</name>
</gene>
<dbReference type="GO" id="GO:0103117">
    <property type="term" value="F:UDP-3-O-acyl-N-acetylglucosamine deacetylase activity"/>
    <property type="evidence" value="ECO:0007669"/>
    <property type="project" value="UniProtKB-UniRule"/>
</dbReference>
<dbReference type="KEGG" id="csaz:Cs308_0283"/>
<dbReference type="SUPFAM" id="SSF54211">
    <property type="entry name" value="Ribosomal protein S5 domain 2-like"/>
    <property type="match status" value="2"/>
</dbReference>
<proteinExistence type="inferred from homology"/>
<evidence type="ECO:0000256" key="5">
    <source>
        <dbReference type="ARBA" id="ARBA00022516"/>
    </source>
</evidence>
<evidence type="ECO:0000256" key="11">
    <source>
        <dbReference type="ARBA" id="ARBA00024535"/>
    </source>
</evidence>
<reference evidence="14" key="1">
    <citation type="submission" date="2016-03" db="EMBL/GenBank/DDBJ databases">
        <title>Culture-independent genomics supports pathogen discovery for uncultivable bacteria within the genus Chlamydia.</title>
        <authorList>
            <person name="Taylor-Brown A."/>
            <person name="Bachmann N.L."/>
            <person name="Borel N."/>
            <person name="Polkinghorne A."/>
        </authorList>
    </citation>
    <scope>NUCLEOTIDE SEQUENCE [LARGE SCALE GENOMIC DNA]</scope>
    <source>
        <strain evidence="14">2742-308</strain>
    </source>
</reference>
<name>A0A1A9HWN2_9CHLA</name>
<dbReference type="InterPro" id="IPR020568">
    <property type="entry name" value="Ribosomal_Su5_D2-typ_SF"/>
</dbReference>
<protein>
    <recommendedName>
        <fullName evidence="4 12">UDP-3-O-acyl-N-acetylglucosamine deacetylase</fullName>
        <shortName evidence="12">UDP-3-O-acyl-GlcNAc deacetylase</shortName>
        <ecNumber evidence="4 12">3.5.1.108</ecNumber>
    </recommendedName>
    <alternativeName>
        <fullName evidence="12">UDP-3-O-[R-3-hydroxymyristoyl]-N-acetylglucosamine deacetylase</fullName>
    </alternativeName>
</protein>
<evidence type="ECO:0000256" key="1">
    <source>
        <dbReference type="ARBA" id="ARBA00001947"/>
    </source>
</evidence>
<dbReference type="PATRIC" id="fig|1806891.3.peg.275"/>
<dbReference type="EMBL" id="CP014639">
    <property type="protein sequence ID" value="ANH78454.1"/>
    <property type="molecule type" value="Genomic_DNA"/>
</dbReference>
<comment type="catalytic activity">
    <reaction evidence="11 12">
        <text>a UDP-3-O-[(3R)-3-hydroxyacyl]-N-acetyl-alpha-D-glucosamine + H2O = a UDP-3-O-[(3R)-3-hydroxyacyl]-alpha-D-glucosamine + acetate</text>
        <dbReference type="Rhea" id="RHEA:67816"/>
        <dbReference type="ChEBI" id="CHEBI:15377"/>
        <dbReference type="ChEBI" id="CHEBI:30089"/>
        <dbReference type="ChEBI" id="CHEBI:137740"/>
        <dbReference type="ChEBI" id="CHEBI:173225"/>
        <dbReference type="EC" id="3.5.1.108"/>
    </reaction>
</comment>
<dbReference type="InterPro" id="IPR004463">
    <property type="entry name" value="UDP-acyl_GlcNac_deAcase"/>
</dbReference>
<sequence length="282" mass="31076">MLRRTQRTLKREVCYSGVGIHFGKSASLTLQPAQANTGIIFRRFDVSGKQQDVPALLSHVYDTGRSTTLSEGPVIVATVEHLLAALRSSNIDNAIIQCSEEEIPIGDGSSNIFMDLIDEAGICEQKEQVSIARLSCPVYYQAQDIFLAAFPFDKLKISYTLHYPQSPTIGTQYRSLIITEESFRKEIAPCRTFALYNELCWLMNKGLIGGGCLENAVVFKDDGIISRGQLRFSDEPVRHKILDLIGDLSLVGQPFVAHVLAVGSGHASNIALGKKILEVLYL</sequence>
<evidence type="ECO:0000313" key="14">
    <source>
        <dbReference type="Proteomes" id="UP000078162"/>
    </source>
</evidence>
<dbReference type="GO" id="GO:0046872">
    <property type="term" value="F:metal ion binding"/>
    <property type="evidence" value="ECO:0007669"/>
    <property type="project" value="UniProtKB-KW"/>
</dbReference>
<evidence type="ECO:0000256" key="6">
    <source>
        <dbReference type="ARBA" id="ARBA00022556"/>
    </source>
</evidence>
<keyword evidence="5 12" id="KW-0444">Lipid biosynthesis</keyword>
<evidence type="ECO:0000256" key="3">
    <source>
        <dbReference type="ARBA" id="ARBA00005002"/>
    </source>
</evidence>
<evidence type="ECO:0000256" key="2">
    <source>
        <dbReference type="ARBA" id="ARBA00002923"/>
    </source>
</evidence>
<dbReference type="PANTHER" id="PTHR33694">
    <property type="entry name" value="UDP-3-O-ACYL-N-ACETYLGLUCOSAMINE DEACETYLASE 1, MITOCHONDRIAL-RELATED"/>
    <property type="match status" value="1"/>
</dbReference>
<dbReference type="Pfam" id="PF03331">
    <property type="entry name" value="LpxC"/>
    <property type="match status" value="1"/>
</dbReference>
<dbReference type="RefSeq" id="WP_066481656.1">
    <property type="nucleotide sequence ID" value="NZ_CP014639.1"/>
</dbReference>
<keyword evidence="10 12" id="KW-0443">Lipid metabolism</keyword>
<organism evidence="13 14">
    <name type="scientific">Candidatus Chlamydia sanziniae</name>
    <dbReference type="NCBI Taxonomy" id="1806891"/>
    <lineage>
        <taxon>Bacteria</taxon>
        <taxon>Pseudomonadati</taxon>
        <taxon>Chlamydiota</taxon>
        <taxon>Chlamydiia</taxon>
        <taxon>Chlamydiales</taxon>
        <taxon>Chlamydiaceae</taxon>
        <taxon>Chlamydia/Chlamydophila group</taxon>
        <taxon>Chlamydia</taxon>
    </lineage>
</organism>
<accession>A0A1A9HWN2</accession>
<dbReference type="InterPro" id="IPR011334">
    <property type="entry name" value="UDP-acyl_GlcNac_deAcase_C"/>
</dbReference>
<feature type="binding site" evidence="12">
    <location>
        <position position="243"/>
    </location>
    <ligand>
        <name>Zn(2+)</name>
        <dbReference type="ChEBI" id="CHEBI:29105"/>
    </ligand>
</feature>
<dbReference type="HAMAP" id="MF_00388">
    <property type="entry name" value="LpxC"/>
    <property type="match status" value="1"/>
</dbReference>
<keyword evidence="8 12" id="KW-0378">Hydrolase</keyword>
<dbReference type="InterPro" id="IPR015870">
    <property type="entry name" value="UDP-acyl_N-AcGlcN_deAcase_N"/>
</dbReference>
<comment type="function">
    <text evidence="2 12">Catalyzes the hydrolysis of UDP-3-O-myristoyl-N-acetylglucosamine to form UDP-3-O-myristoylglucosamine and acetate, the committed step in lipid A biosynthesis.</text>
</comment>
<evidence type="ECO:0000256" key="4">
    <source>
        <dbReference type="ARBA" id="ARBA00012745"/>
    </source>
</evidence>
<dbReference type="Proteomes" id="UP000078162">
    <property type="component" value="Chromosome"/>
</dbReference>
<evidence type="ECO:0000256" key="8">
    <source>
        <dbReference type="ARBA" id="ARBA00022801"/>
    </source>
</evidence>